<dbReference type="Gene3D" id="3.20.20.80">
    <property type="entry name" value="Glycosidases"/>
    <property type="match status" value="1"/>
</dbReference>
<evidence type="ECO:0000256" key="5">
    <source>
        <dbReference type="ARBA" id="ARBA00022801"/>
    </source>
</evidence>
<dbReference type="InterPro" id="IPR017853">
    <property type="entry name" value="GH"/>
</dbReference>
<dbReference type="InterPro" id="IPR055235">
    <property type="entry name" value="ASD1_cat"/>
</dbReference>
<feature type="signal peptide" evidence="8">
    <location>
        <begin position="1"/>
        <end position="22"/>
    </location>
</feature>
<feature type="chain" id="PRO_5002488860" description="non-reducing end alpha-L-arabinofuranosidase" evidence="8">
    <location>
        <begin position="23"/>
        <end position="517"/>
    </location>
</feature>
<dbReference type="HOGENOM" id="CLU_017810_2_0_10"/>
<feature type="domain" description="Alpha-L-arabinofuranosidase C-terminal" evidence="9">
    <location>
        <begin position="319"/>
        <end position="510"/>
    </location>
</feature>
<gene>
    <name evidence="10" type="ORF">HMPREF1536_03519</name>
</gene>
<dbReference type="AlphaFoldDB" id="A0A0F5J870"/>
<dbReference type="GO" id="GO:0000272">
    <property type="term" value="P:polysaccharide catabolic process"/>
    <property type="evidence" value="ECO:0007669"/>
    <property type="project" value="TreeGrafter"/>
</dbReference>
<dbReference type="PANTHER" id="PTHR43576:SF2">
    <property type="entry name" value="INTRACELLULAR EXO-ALPHA-L-ARABINOFURANOSIDASE 2"/>
    <property type="match status" value="1"/>
</dbReference>
<evidence type="ECO:0000256" key="6">
    <source>
        <dbReference type="ARBA" id="ARBA00023277"/>
    </source>
</evidence>
<proteinExistence type="inferred from homology"/>
<evidence type="ECO:0000256" key="7">
    <source>
        <dbReference type="ARBA" id="ARBA00023295"/>
    </source>
</evidence>
<dbReference type="InterPro" id="IPR010720">
    <property type="entry name" value="Alpha-L-AF_C"/>
</dbReference>
<reference evidence="10 11" key="1">
    <citation type="submission" date="2013-04" db="EMBL/GenBank/DDBJ databases">
        <title>The Genome Sequence of Parabacteroides gordonii DSM 23371.</title>
        <authorList>
            <consortium name="The Broad Institute Genomics Platform"/>
            <person name="Earl A."/>
            <person name="Ward D."/>
            <person name="Feldgarden M."/>
            <person name="Gevers D."/>
            <person name="Martens E."/>
            <person name="Sakamoto M."/>
            <person name="Benno Y."/>
            <person name="Suzuki N."/>
            <person name="Matsunaga N."/>
            <person name="Koshihara K."/>
            <person name="Seki M."/>
            <person name="Komiya H."/>
            <person name="Walker B."/>
            <person name="Young S."/>
            <person name="Zeng Q."/>
            <person name="Gargeya S."/>
            <person name="Fitzgerald M."/>
            <person name="Haas B."/>
            <person name="Abouelleil A."/>
            <person name="Allen A.W."/>
            <person name="Alvarado L."/>
            <person name="Arachchi H.M."/>
            <person name="Berlin A.M."/>
            <person name="Chapman S.B."/>
            <person name="Gainer-Dewar J."/>
            <person name="Goldberg J."/>
            <person name="Griggs A."/>
            <person name="Gujja S."/>
            <person name="Hansen M."/>
            <person name="Howarth C."/>
            <person name="Imamovic A."/>
            <person name="Ireland A."/>
            <person name="Larimer J."/>
            <person name="McCowan C."/>
            <person name="Murphy C."/>
            <person name="Pearson M."/>
            <person name="Poon T.W."/>
            <person name="Priest M."/>
            <person name="Roberts A."/>
            <person name="Saif S."/>
            <person name="Shea T."/>
            <person name="Sisk P."/>
            <person name="Sykes S."/>
            <person name="Wortman J."/>
            <person name="Nusbaum C."/>
            <person name="Birren B."/>
        </authorList>
    </citation>
    <scope>NUCLEOTIDE SEQUENCE [LARGE SCALE GENOMIC DNA]</scope>
    <source>
        <strain evidence="10 11">MS-1</strain>
    </source>
</reference>
<dbReference type="SUPFAM" id="SSF51445">
    <property type="entry name" value="(Trans)glycosidases"/>
    <property type="match status" value="1"/>
</dbReference>
<dbReference type="SUPFAM" id="SSF51011">
    <property type="entry name" value="Glycosyl hydrolase domain"/>
    <property type="match status" value="1"/>
</dbReference>
<sequence>MNTQRNLLAGLLLFVAIPFISAQEKAQMVVNADLGTETINRHIYGQFSEHLGRCIYDGLWVGEDSKIPNTNGVRNDIIAALKHINIPNLRWPGGCFADEYHWRDGIGPRDQRPKMVNTHWGGVTEDNSFGTHEFLNLCEELGTEPYICGNMGSGSVEEMSKWVEYITFDGESPMAKLRKQNGREKPWKVQFWGVGNENWGCGGNMSPEGYAENYRRYATYCRNYGTNHLFKIAGGPNVDDYNWTSTLMKNIPGHMMNGISLHYYTFADSWTNKGNATGFDDNEYFRTIENAAHIEELIERHTAIMDQYDPEKRLGLIIDEWGAWYNVEPGTNPGFLYQQNTLRDALLAGVSLNIFHKHCDRVKMANIAQMVNVLQAMILTEGEKMILTPTYHVFDMYKVHQDATLLPIEVKCSNYERLGRSLPAVSASASKDKNGAIHISLVNIDPANDIEISCAVRGTNAANVSNAQIITGENVRACNTFDKPENVRLANFKGAKYKNGELTMKIPAKSLVTIELK</sequence>
<dbReference type="InterPro" id="IPR013780">
    <property type="entry name" value="Glyco_hydro_b"/>
</dbReference>
<evidence type="ECO:0000256" key="3">
    <source>
        <dbReference type="ARBA" id="ARBA00011165"/>
    </source>
</evidence>
<name>A0A0F5J870_9BACT</name>
<comment type="catalytic activity">
    <reaction evidence="1">
        <text>Hydrolysis of terminal non-reducing alpha-L-arabinofuranoside residues in alpha-L-arabinosides.</text>
        <dbReference type="EC" id="3.2.1.55"/>
    </reaction>
</comment>
<dbReference type="EC" id="3.2.1.55" evidence="4"/>
<dbReference type="GO" id="GO:0046556">
    <property type="term" value="F:alpha-L-arabinofuranosidase activity"/>
    <property type="evidence" value="ECO:0007669"/>
    <property type="project" value="UniProtKB-EC"/>
</dbReference>
<keyword evidence="7" id="KW-0326">Glycosidase</keyword>
<comment type="similarity">
    <text evidence="2">Belongs to the glycosyl hydrolase 51 family.</text>
</comment>
<dbReference type="SMART" id="SM00813">
    <property type="entry name" value="Alpha-L-AF_C"/>
    <property type="match status" value="1"/>
</dbReference>
<dbReference type="Pfam" id="PF06964">
    <property type="entry name" value="Alpha-L-AF_C"/>
    <property type="match status" value="1"/>
</dbReference>
<dbReference type="Proteomes" id="UP000033035">
    <property type="component" value="Unassembled WGS sequence"/>
</dbReference>
<dbReference type="Pfam" id="PF22848">
    <property type="entry name" value="ASD1_dom"/>
    <property type="match status" value="1"/>
</dbReference>
<protein>
    <recommendedName>
        <fullName evidence="4">non-reducing end alpha-L-arabinofuranosidase</fullName>
        <ecNumber evidence="4">3.2.1.55</ecNumber>
    </recommendedName>
</protein>
<dbReference type="Gene3D" id="2.60.40.1180">
    <property type="entry name" value="Golgi alpha-mannosidase II"/>
    <property type="match status" value="1"/>
</dbReference>
<organism evidence="10 11">
    <name type="scientific">Parabacteroides gordonii MS-1 = DSM 23371</name>
    <dbReference type="NCBI Taxonomy" id="1203610"/>
    <lineage>
        <taxon>Bacteria</taxon>
        <taxon>Pseudomonadati</taxon>
        <taxon>Bacteroidota</taxon>
        <taxon>Bacteroidia</taxon>
        <taxon>Bacteroidales</taxon>
        <taxon>Tannerellaceae</taxon>
        <taxon>Parabacteroides</taxon>
    </lineage>
</organism>
<evidence type="ECO:0000313" key="11">
    <source>
        <dbReference type="Proteomes" id="UP000033035"/>
    </source>
</evidence>
<keyword evidence="6" id="KW-0119">Carbohydrate metabolism</keyword>
<dbReference type="EMBL" id="AQHW01000017">
    <property type="protein sequence ID" value="KKB53938.1"/>
    <property type="molecule type" value="Genomic_DNA"/>
</dbReference>
<keyword evidence="5" id="KW-0378">Hydrolase</keyword>
<keyword evidence="11" id="KW-1185">Reference proteome</keyword>
<comment type="caution">
    <text evidence="10">The sequence shown here is derived from an EMBL/GenBank/DDBJ whole genome shotgun (WGS) entry which is preliminary data.</text>
</comment>
<evidence type="ECO:0000256" key="8">
    <source>
        <dbReference type="SAM" id="SignalP"/>
    </source>
</evidence>
<comment type="subunit">
    <text evidence="3">Homohexamer; trimer of dimers.</text>
</comment>
<dbReference type="PANTHER" id="PTHR43576">
    <property type="entry name" value="ALPHA-L-ARABINOFURANOSIDASE C-RELATED"/>
    <property type="match status" value="1"/>
</dbReference>
<dbReference type="GO" id="GO:0046373">
    <property type="term" value="P:L-arabinose metabolic process"/>
    <property type="evidence" value="ECO:0007669"/>
    <property type="project" value="InterPro"/>
</dbReference>
<evidence type="ECO:0000256" key="4">
    <source>
        <dbReference type="ARBA" id="ARBA00012670"/>
    </source>
</evidence>
<accession>A0A0F5J870</accession>
<keyword evidence="8" id="KW-0732">Signal</keyword>
<evidence type="ECO:0000256" key="1">
    <source>
        <dbReference type="ARBA" id="ARBA00001462"/>
    </source>
</evidence>
<dbReference type="PATRIC" id="fig|1203610.3.peg.3586"/>
<dbReference type="RefSeq" id="WP_081693270.1">
    <property type="nucleotide sequence ID" value="NZ_AUAE01000010.1"/>
</dbReference>
<dbReference type="STRING" id="1203610.HMPREF1536_03519"/>
<evidence type="ECO:0000256" key="2">
    <source>
        <dbReference type="ARBA" id="ARBA00007186"/>
    </source>
</evidence>
<evidence type="ECO:0000313" key="10">
    <source>
        <dbReference type="EMBL" id="KKB53938.1"/>
    </source>
</evidence>
<evidence type="ECO:0000259" key="9">
    <source>
        <dbReference type="SMART" id="SM00813"/>
    </source>
</evidence>